<protein>
    <submittedName>
        <fullName evidence="1">Uncharacterized protein</fullName>
    </submittedName>
</protein>
<gene>
    <name evidence="1" type="ORF">RRG08_051460</name>
</gene>
<organism evidence="1 2">
    <name type="scientific">Elysia crispata</name>
    <name type="common">lettuce slug</name>
    <dbReference type="NCBI Taxonomy" id="231223"/>
    <lineage>
        <taxon>Eukaryota</taxon>
        <taxon>Metazoa</taxon>
        <taxon>Spiralia</taxon>
        <taxon>Lophotrochozoa</taxon>
        <taxon>Mollusca</taxon>
        <taxon>Gastropoda</taxon>
        <taxon>Heterobranchia</taxon>
        <taxon>Euthyneura</taxon>
        <taxon>Panpulmonata</taxon>
        <taxon>Sacoglossa</taxon>
        <taxon>Placobranchoidea</taxon>
        <taxon>Plakobranchidae</taxon>
        <taxon>Elysia</taxon>
    </lineage>
</organism>
<dbReference type="EMBL" id="JAWDGP010007505">
    <property type="protein sequence ID" value="KAK3715487.1"/>
    <property type="molecule type" value="Genomic_DNA"/>
</dbReference>
<accession>A0AAE0XV17</accession>
<dbReference type="AlphaFoldDB" id="A0AAE0XV17"/>
<keyword evidence="2" id="KW-1185">Reference proteome</keyword>
<comment type="caution">
    <text evidence="1">The sequence shown here is derived from an EMBL/GenBank/DDBJ whole genome shotgun (WGS) entry which is preliminary data.</text>
</comment>
<sequence length="124" mass="13668">MLIMHCALVYQSKQQLITAACISKPKVPTHCALVYQSKQQLITAACISKPKVPTHCALVYQSKQQLITAASISKPKVPTHCVRLLTIGKVRNRSEMKGDANTFFGDCHGRGFIFSFPKAPSPRL</sequence>
<name>A0AAE0XV17_9GAST</name>
<reference evidence="1" key="1">
    <citation type="journal article" date="2023" name="G3 (Bethesda)">
        <title>A reference genome for the long-term kleptoplast-retaining sea slug Elysia crispata morphotype clarki.</title>
        <authorList>
            <person name="Eastman K.E."/>
            <person name="Pendleton A.L."/>
            <person name="Shaikh M.A."/>
            <person name="Suttiyut T."/>
            <person name="Ogas R."/>
            <person name="Tomko P."/>
            <person name="Gavelis G."/>
            <person name="Widhalm J.R."/>
            <person name="Wisecaver J.H."/>
        </authorList>
    </citation>
    <scope>NUCLEOTIDE SEQUENCE</scope>
    <source>
        <strain evidence="1">ECLA1</strain>
    </source>
</reference>
<evidence type="ECO:0000313" key="2">
    <source>
        <dbReference type="Proteomes" id="UP001283361"/>
    </source>
</evidence>
<dbReference type="Proteomes" id="UP001283361">
    <property type="component" value="Unassembled WGS sequence"/>
</dbReference>
<evidence type="ECO:0000313" key="1">
    <source>
        <dbReference type="EMBL" id="KAK3715487.1"/>
    </source>
</evidence>
<proteinExistence type="predicted"/>